<keyword evidence="2" id="KW-1184">Jasmonic acid signaling pathway</keyword>
<dbReference type="InterPro" id="IPR018467">
    <property type="entry name" value="CCT_CS"/>
</dbReference>
<dbReference type="PANTHER" id="PTHR33077">
    <property type="entry name" value="PROTEIN TIFY 4A-RELATED-RELATED"/>
    <property type="match status" value="1"/>
</dbReference>
<dbReference type="GO" id="GO:0005634">
    <property type="term" value="C:nucleus"/>
    <property type="evidence" value="ECO:0007669"/>
    <property type="project" value="UniProtKB-SubCell"/>
</dbReference>
<dbReference type="InterPro" id="IPR040390">
    <property type="entry name" value="TIFY/JAZ"/>
</dbReference>
<dbReference type="EMBL" id="JAIWQS010000009">
    <property type="protein sequence ID" value="KAJ8755809.1"/>
    <property type="molecule type" value="Genomic_DNA"/>
</dbReference>
<comment type="domain">
    <text evidence="2">The jas domain is required for interaction with COI1.</text>
</comment>
<comment type="subcellular location">
    <subcellularLocation>
        <location evidence="2">Nucleus</location>
    </subcellularLocation>
</comment>
<dbReference type="InterPro" id="IPR010399">
    <property type="entry name" value="Tify_dom"/>
</dbReference>
<name>A0AAV8SUW5_9ROSI</name>
<feature type="compositionally biased region" description="Polar residues" evidence="3">
    <location>
        <begin position="85"/>
        <end position="95"/>
    </location>
</feature>
<evidence type="ECO:0000256" key="3">
    <source>
        <dbReference type="SAM" id="MobiDB-lite"/>
    </source>
</evidence>
<feature type="region of interest" description="Disordered" evidence="3">
    <location>
        <begin position="41"/>
        <end position="64"/>
    </location>
</feature>
<dbReference type="Pfam" id="PF09425">
    <property type="entry name" value="Jas_motif"/>
    <property type="match status" value="1"/>
</dbReference>
<proteinExistence type="inferred from homology"/>
<sequence>MANSVHKEKSNFAQTCNLLSQYLKGRGSLGDISQLGIGGKIESKGSETSRPPATTMNLLPNLENSPLSNTKSMDFFTKFTGFASSTSDEGTANGSDSKKPSAASPASAPMTIFYGGQVIVVNEFPADKAKEIMDLAGSSHGFVEKTSSTNSVASESKNTVQDRFELRPQAPKASLLRFFEKRKERIAAKAPYQVRDPKPSAQKPVESSNPWLELEDQSSKQLELKL</sequence>
<gene>
    <name evidence="5" type="ORF">K2173_024354</name>
</gene>
<comment type="function">
    <text evidence="2">Repressor of jasmonate responses.</text>
</comment>
<dbReference type="Pfam" id="PF06200">
    <property type="entry name" value="tify"/>
    <property type="match status" value="1"/>
</dbReference>
<feature type="region of interest" description="Disordered" evidence="3">
    <location>
        <begin position="189"/>
        <end position="226"/>
    </location>
</feature>
<protein>
    <recommendedName>
        <fullName evidence="2">Protein TIFY</fullName>
    </recommendedName>
    <alternativeName>
        <fullName evidence="2">Jasmonate ZIM domain-containing protein</fullName>
    </alternativeName>
</protein>
<feature type="region of interest" description="Disordered" evidence="3">
    <location>
        <begin position="85"/>
        <end position="106"/>
    </location>
</feature>
<dbReference type="Proteomes" id="UP001159364">
    <property type="component" value="Linkage Group LG09"/>
</dbReference>
<dbReference type="GO" id="GO:0031347">
    <property type="term" value="P:regulation of defense response"/>
    <property type="evidence" value="ECO:0007669"/>
    <property type="project" value="UniProtKB-UniRule"/>
</dbReference>
<evidence type="ECO:0000256" key="1">
    <source>
        <dbReference type="ARBA" id="ARBA00008614"/>
    </source>
</evidence>
<dbReference type="SMART" id="SM00979">
    <property type="entry name" value="TIFY"/>
    <property type="match status" value="1"/>
</dbReference>
<keyword evidence="6" id="KW-1185">Reference proteome</keyword>
<comment type="similarity">
    <text evidence="1 2">Belongs to the TIFY/JAZ family.</text>
</comment>
<dbReference type="AlphaFoldDB" id="A0AAV8SUW5"/>
<accession>A0AAV8SUW5</accession>
<evidence type="ECO:0000313" key="6">
    <source>
        <dbReference type="Proteomes" id="UP001159364"/>
    </source>
</evidence>
<dbReference type="PANTHER" id="PTHR33077:SF52">
    <property type="entry name" value="PROTEIN TIFY 11D"/>
    <property type="match status" value="1"/>
</dbReference>
<comment type="caution">
    <text evidence="5">The sequence shown here is derived from an EMBL/GenBank/DDBJ whole genome shotgun (WGS) entry which is preliminary data.</text>
</comment>
<evidence type="ECO:0000313" key="5">
    <source>
        <dbReference type="EMBL" id="KAJ8755809.1"/>
    </source>
</evidence>
<evidence type="ECO:0000256" key="2">
    <source>
        <dbReference type="RuleBase" id="RU369065"/>
    </source>
</evidence>
<dbReference type="PROSITE" id="PS51320">
    <property type="entry name" value="TIFY"/>
    <property type="match status" value="1"/>
</dbReference>
<feature type="domain" description="Tify" evidence="4">
    <location>
        <begin position="103"/>
        <end position="138"/>
    </location>
</feature>
<dbReference type="GO" id="GO:2000022">
    <property type="term" value="P:regulation of jasmonic acid mediated signaling pathway"/>
    <property type="evidence" value="ECO:0007669"/>
    <property type="project" value="UniProtKB-UniRule"/>
</dbReference>
<evidence type="ECO:0000259" key="4">
    <source>
        <dbReference type="PROSITE" id="PS51320"/>
    </source>
</evidence>
<keyword evidence="2" id="KW-0539">Nucleus</keyword>
<organism evidence="5 6">
    <name type="scientific">Erythroxylum novogranatense</name>
    <dbReference type="NCBI Taxonomy" id="1862640"/>
    <lineage>
        <taxon>Eukaryota</taxon>
        <taxon>Viridiplantae</taxon>
        <taxon>Streptophyta</taxon>
        <taxon>Embryophyta</taxon>
        <taxon>Tracheophyta</taxon>
        <taxon>Spermatophyta</taxon>
        <taxon>Magnoliopsida</taxon>
        <taxon>eudicotyledons</taxon>
        <taxon>Gunneridae</taxon>
        <taxon>Pentapetalae</taxon>
        <taxon>rosids</taxon>
        <taxon>fabids</taxon>
        <taxon>Malpighiales</taxon>
        <taxon>Erythroxylaceae</taxon>
        <taxon>Erythroxylum</taxon>
    </lineage>
</organism>
<reference evidence="5 6" key="1">
    <citation type="submission" date="2021-09" db="EMBL/GenBank/DDBJ databases">
        <title>Genomic insights and catalytic innovation underlie evolution of tropane alkaloids biosynthesis.</title>
        <authorList>
            <person name="Wang Y.-J."/>
            <person name="Tian T."/>
            <person name="Huang J.-P."/>
            <person name="Huang S.-X."/>
        </authorList>
    </citation>
    <scope>NUCLEOTIDE SEQUENCE [LARGE SCALE GENOMIC DNA]</scope>
    <source>
        <strain evidence="5">KIB-2018</strain>
        <tissue evidence="5">Leaf</tissue>
    </source>
</reference>
<dbReference type="GO" id="GO:0009611">
    <property type="term" value="P:response to wounding"/>
    <property type="evidence" value="ECO:0007669"/>
    <property type="project" value="UniProtKB-UniRule"/>
</dbReference>